<keyword evidence="2" id="KW-0812">Transmembrane</keyword>
<feature type="transmembrane region" description="Helical" evidence="2">
    <location>
        <begin position="126"/>
        <end position="151"/>
    </location>
</feature>
<dbReference type="RefSeq" id="WP_077230959.1">
    <property type="nucleotide sequence ID" value="NZ_CP126026.1"/>
</dbReference>
<feature type="transmembrane region" description="Helical" evidence="2">
    <location>
        <begin position="594"/>
        <end position="615"/>
    </location>
</feature>
<reference evidence="3 4" key="1">
    <citation type="submission" date="2024-07" db="EMBL/GenBank/DDBJ databases">
        <title>Genomic Encyclopedia of Type Strains, Phase V (KMG-V): Genome sequencing to study the core and pangenomes of soil and plant-associated prokaryotes.</title>
        <authorList>
            <person name="Whitman W."/>
        </authorList>
    </citation>
    <scope>NUCLEOTIDE SEQUENCE [LARGE SCALE GENOMIC DNA]</scope>
    <source>
        <strain evidence="3 4">USDA 415</strain>
    </source>
</reference>
<evidence type="ECO:0000256" key="1">
    <source>
        <dbReference type="ARBA" id="ARBA00023115"/>
    </source>
</evidence>
<evidence type="ECO:0000313" key="4">
    <source>
        <dbReference type="Proteomes" id="UP001565471"/>
    </source>
</evidence>
<feature type="transmembrane region" description="Helical" evidence="2">
    <location>
        <begin position="188"/>
        <end position="205"/>
    </location>
</feature>
<keyword evidence="4" id="KW-1185">Reference proteome</keyword>
<proteinExistence type="predicted"/>
<dbReference type="Proteomes" id="UP001565471">
    <property type="component" value="Unassembled WGS sequence"/>
</dbReference>
<keyword evidence="2" id="KW-0472">Membrane</keyword>
<organism evidence="3 4">
    <name type="scientific">Bradyrhizobium elkanii</name>
    <dbReference type="NCBI Taxonomy" id="29448"/>
    <lineage>
        <taxon>Bacteria</taxon>
        <taxon>Pseudomonadati</taxon>
        <taxon>Pseudomonadota</taxon>
        <taxon>Alphaproteobacteria</taxon>
        <taxon>Hyphomicrobiales</taxon>
        <taxon>Nitrobacteraceae</taxon>
        <taxon>Bradyrhizobium</taxon>
    </lineage>
</organism>
<dbReference type="EMBL" id="JBGBZA010000002">
    <property type="protein sequence ID" value="MEY9315872.1"/>
    <property type="molecule type" value="Genomic_DNA"/>
</dbReference>
<feature type="transmembrane region" description="Helical" evidence="2">
    <location>
        <begin position="652"/>
        <end position="673"/>
    </location>
</feature>
<sequence>MLGMIAGDGLNQRQVGFNLFLVGFLILFLELACIRWFSAKVIFLQFFTNVVLLGAFLGMSCGCLAARRTTNWLALFPGLAVMTFTAALVTMELYTNWGFAIDVGRQASPQEVFFGTEYRNPDLAKFVVPIEAIAGLFFVLIALMFVGLGQMLGRAFDAYSNRVAGYSLNIGGSLAGIVGFSLLSFAQAPPAVWFAISCAGIAYLLHQDKALLVPRIVALVVAAGFSLFYTDRSGIHETRWSPYYAIDLNKSNGEIFVNTIGHQMMIPFNASGSSYSLIHLLQKHSGGPPFKDVMIIGAGSGNDVAHALRFGVDRIDAVEIDPVIQNIGIHQHPDKPYQDPRVFPHLDDGRHFLRATERKYDLVVYALVDSLILHSGYANIRLESYLFTEQAFQDVRRVLKPDGIFVMYNYYRKGWIVQRVASMAKQVFGCDPLVLPLLYSDALASSETVGFTTIIAGCNPRISTAFRERGKFWLSAVPPENLLVNGFDKSLDKTAAQNGDWLPLAPAKLVVDSEGAKQSTSDDWPFLYVSGKLIPDLTIRSIILLGVLGFGLIYFFKPKGAWRPNNRMFFLGAAFMLLETKAVVQMALLFGSTWLVNSAVFFTALLLILAANLYVIKVPSIQLPRHYAGLLTLLAVTVLVPLDAFLSGGIVWRYAIPCALSLGPMFFAGVIFARSFRDEGNPDQAFGSNIAGSVIGGLTESFSTLLGFRYLLIVAICFYLLSAWMPTRGKG</sequence>
<name>A0ABV4EYP9_BRAEL</name>
<comment type="caution">
    <text evidence="3">The sequence shown here is derived from an EMBL/GenBank/DDBJ whole genome shotgun (WGS) entry which is preliminary data.</text>
</comment>
<protein>
    <submittedName>
        <fullName evidence="3">Spermidine synthase</fullName>
    </submittedName>
</protein>
<feature type="transmembrane region" description="Helical" evidence="2">
    <location>
        <begin position="212"/>
        <end position="229"/>
    </location>
</feature>
<evidence type="ECO:0000256" key="2">
    <source>
        <dbReference type="SAM" id="Phobius"/>
    </source>
</evidence>
<dbReference type="Gene3D" id="3.40.50.150">
    <property type="entry name" value="Vaccinia Virus protein VP39"/>
    <property type="match status" value="1"/>
</dbReference>
<dbReference type="CDD" id="cd02440">
    <property type="entry name" value="AdoMet_MTases"/>
    <property type="match status" value="1"/>
</dbReference>
<evidence type="ECO:0000313" key="3">
    <source>
        <dbReference type="EMBL" id="MEY9315872.1"/>
    </source>
</evidence>
<dbReference type="SUPFAM" id="SSF53335">
    <property type="entry name" value="S-adenosyl-L-methionine-dependent methyltransferases"/>
    <property type="match status" value="1"/>
</dbReference>
<gene>
    <name evidence="3" type="ORF">ABIF29_002671</name>
</gene>
<feature type="transmembrane region" description="Helical" evidence="2">
    <location>
        <begin position="537"/>
        <end position="556"/>
    </location>
</feature>
<dbReference type="PANTHER" id="PTHR43317">
    <property type="entry name" value="THERMOSPERMINE SYNTHASE ACAULIS5"/>
    <property type="match status" value="1"/>
</dbReference>
<feature type="transmembrane region" description="Helical" evidence="2">
    <location>
        <begin position="43"/>
        <end position="65"/>
    </location>
</feature>
<keyword evidence="2" id="KW-1133">Transmembrane helix</keyword>
<dbReference type="InterPro" id="IPR029063">
    <property type="entry name" value="SAM-dependent_MTases_sf"/>
</dbReference>
<keyword evidence="1" id="KW-0620">Polyamine biosynthesis</keyword>
<feature type="transmembrane region" description="Helical" evidence="2">
    <location>
        <begin position="15"/>
        <end position="37"/>
    </location>
</feature>
<dbReference type="PANTHER" id="PTHR43317:SF1">
    <property type="entry name" value="THERMOSPERMINE SYNTHASE ACAULIS5"/>
    <property type="match status" value="1"/>
</dbReference>
<feature type="transmembrane region" description="Helical" evidence="2">
    <location>
        <begin position="72"/>
        <end position="91"/>
    </location>
</feature>
<feature type="transmembrane region" description="Helical" evidence="2">
    <location>
        <begin position="627"/>
        <end position="646"/>
    </location>
</feature>
<feature type="transmembrane region" description="Helical" evidence="2">
    <location>
        <begin position="708"/>
        <end position="725"/>
    </location>
</feature>
<dbReference type="Pfam" id="PF01564">
    <property type="entry name" value="Spermine_synth"/>
    <property type="match status" value="1"/>
</dbReference>
<feature type="transmembrane region" description="Helical" evidence="2">
    <location>
        <begin position="568"/>
        <end position="588"/>
    </location>
</feature>
<accession>A0ABV4EYP9</accession>
<feature type="transmembrane region" description="Helical" evidence="2">
    <location>
        <begin position="163"/>
        <end position="182"/>
    </location>
</feature>